<accession>A0ABR5AZV3</accession>
<feature type="domain" description="N-acetyltransferase" evidence="1">
    <location>
        <begin position="16"/>
        <end position="185"/>
    </location>
</feature>
<comment type="caution">
    <text evidence="2">The sequence shown here is derived from an EMBL/GenBank/DDBJ whole genome shotgun (WGS) entry which is preliminary data.</text>
</comment>
<keyword evidence="3" id="KW-1185">Reference proteome</keyword>
<dbReference type="RefSeq" id="WP_041113036.1">
    <property type="nucleotide sequence ID" value="NZ_JARTHD010000022.1"/>
</dbReference>
<protein>
    <submittedName>
        <fullName evidence="2">Protein clustered with N-succinyl arginine/lysine racemase</fullName>
    </submittedName>
</protein>
<dbReference type="Proteomes" id="UP000031982">
    <property type="component" value="Unassembled WGS sequence"/>
</dbReference>
<dbReference type="InterPro" id="IPR016181">
    <property type="entry name" value="Acyl_CoA_acyltransferase"/>
</dbReference>
<evidence type="ECO:0000259" key="1">
    <source>
        <dbReference type="PROSITE" id="PS51186"/>
    </source>
</evidence>
<sequence length="237" mass="27133">MKVIYEGTLNSSGQSVRIVPLSLAQLDDILALQQFVTETLENKAVLEPLSREQFQYILEGKGLVIGAFADDQLIAFRALMEPPVDEDGHLGRDIGLTEEELLDVIYQEISNVHPDYRGNGLQKTLAQWIMKELELLDKQYKYVCCTVAPFNIPSLKDKFAQGMEIAALKEKYGNRLRYIFVKELDKDNSKENWEFTTLRMDDTAGQQKLLAQGWRGIRMENREGVQWVDFRKNVAQG</sequence>
<evidence type="ECO:0000313" key="2">
    <source>
        <dbReference type="EMBL" id="KIL80270.1"/>
    </source>
</evidence>
<dbReference type="EMBL" id="JXLP01000001">
    <property type="protein sequence ID" value="KIL80270.1"/>
    <property type="molecule type" value="Genomic_DNA"/>
</dbReference>
<evidence type="ECO:0000313" key="3">
    <source>
        <dbReference type="Proteomes" id="UP000031982"/>
    </source>
</evidence>
<reference evidence="2 3" key="1">
    <citation type="submission" date="2015-01" db="EMBL/GenBank/DDBJ databases">
        <title>Genome Assembly of Bacillus badius MTCC 1458.</title>
        <authorList>
            <person name="Verma A."/>
            <person name="Khatri I."/>
            <person name="Mual P."/>
            <person name="Subramanian S."/>
            <person name="Krishnamurthi S."/>
        </authorList>
    </citation>
    <scope>NUCLEOTIDE SEQUENCE [LARGE SCALE GENOMIC DNA]</scope>
    <source>
        <strain evidence="2 3">MTCC 1458</strain>
    </source>
</reference>
<proteinExistence type="predicted"/>
<dbReference type="InterPro" id="IPR000182">
    <property type="entry name" value="GNAT_dom"/>
</dbReference>
<dbReference type="PROSITE" id="PS51186">
    <property type="entry name" value="GNAT"/>
    <property type="match status" value="1"/>
</dbReference>
<organism evidence="2 3">
    <name type="scientific">Bacillus badius</name>
    <dbReference type="NCBI Taxonomy" id="1455"/>
    <lineage>
        <taxon>Bacteria</taxon>
        <taxon>Bacillati</taxon>
        <taxon>Bacillota</taxon>
        <taxon>Bacilli</taxon>
        <taxon>Bacillales</taxon>
        <taxon>Bacillaceae</taxon>
        <taxon>Pseudobacillus</taxon>
    </lineage>
</organism>
<dbReference type="Gene3D" id="3.40.630.30">
    <property type="match status" value="1"/>
</dbReference>
<name>A0ABR5AZV3_BACBA</name>
<gene>
    <name evidence="2" type="ORF">SD77_0118</name>
</gene>
<dbReference type="SUPFAM" id="SSF55729">
    <property type="entry name" value="Acyl-CoA N-acyltransferases (Nat)"/>
    <property type="match status" value="1"/>
</dbReference>